<sequence length="98" mass="10738">MSGGCTSFGRNGLFNNYSSLFTCWYSSNVMWRPCCAYFDGKPPWVRGLLYIVISIIPISPCASLSTIFGSGLIFVTGSLWSDFIEEKSSCSGHENASI</sequence>
<feature type="transmembrane region" description="Helical" evidence="1">
    <location>
        <begin position="48"/>
        <end position="75"/>
    </location>
</feature>
<dbReference type="AlphaFoldDB" id="A0AAV4PAA8"/>
<keyword evidence="1" id="KW-1133">Transmembrane helix</keyword>
<evidence type="ECO:0000313" key="2">
    <source>
        <dbReference type="EMBL" id="GIX94207.1"/>
    </source>
</evidence>
<protein>
    <submittedName>
        <fullName evidence="2">Uncharacterized protein</fullName>
    </submittedName>
</protein>
<reference evidence="2 3" key="1">
    <citation type="submission" date="2021-06" db="EMBL/GenBank/DDBJ databases">
        <title>Caerostris darwini draft genome.</title>
        <authorList>
            <person name="Kono N."/>
            <person name="Arakawa K."/>
        </authorList>
    </citation>
    <scope>NUCLEOTIDE SEQUENCE [LARGE SCALE GENOMIC DNA]</scope>
</reference>
<keyword evidence="1" id="KW-0812">Transmembrane</keyword>
<keyword evidence="1" id="KW-0472">Membrane</keyword>
<evidence type="ECO:0000313" key="3">
    <source>
        <dbReference type="Proteomes" id="UP001054837"/>
    </source>
</evidence>
<proteinExistence type="predicted"/>
<accession>A0AAV4PAA8</accession>
<evidence type="ECO:0000256" key="1">
    <source>
        <dbReference type="SAM" id="Phobius"/>
    </source>
</evidence>
<comment type="caution">
    <text evidence="2">The sequence shown here is derived from an EMBL/GenBank/DDBJ whole genome shotgun (WGS) entry which is preliminary data.</text>
</comment>
<organism evidence="2 3">
    <name type="scientific">Caerostris darwini</name>
    <dbReference type="NCBI Taxonomy" id="1538125"/>
    <lineage>
        <taxon>Eukaryota</taxon>
        <taxon>Metazoa</taxon>
        <taxon>Ecdysozoa</taxon>
        <taxon>Arthropoda</taxon>
        <taxon>Chelicerata</taxon>
        <taxon>Arachnida</taxon>
        <taxon>Araneae</taxon>
        <taxon>Araneomorphae</taxon>
        <taxon>Entelegynae</taxon>
        <taxon>Araneoidea</taxon>
        <taxon>Araneidae</taxon>
        <taxon>Caerostris</taxon>
    </lineage>
</organism>
<dbReference type="Proteomes" id="UP001054837">
    <property type="component" value="Unassembled WGS sequence"/>
</dbReference>
<dbReference type="EMBL" id="BPLQ01002577">
    <property type="protein sequence ID" value="GIX94207.1"/>
    <property type="molecule type" value="Genomic_DNA"/>
</dbReference>
<keyword evidence="3" id="KW-1185">Reference proteome</keyword>
<gene>
    <name evidence="2" type="ORF">CDAR_485511</name>
</gene>
<name>A0AAV4PAA8_9ARAC</name>